<dbReference type="InterPro" id="IPR014756">
    <property type="entry name" value="Ig_E-set"/>
</dbReference>
<feature type="domain" description="Pvc16 N-terminal" evidence="1">
    <location>
        <begin position="10"/>
        <end position="174"/>
    </location>
</feature>
<dbReference type="SUPFAM" id="SSF81296">
    <property type="entry name" value="E set domains"/>
    <property type="match status" value="1"/>
</dbReference>
<accession>A0A931I8Z6</accession>
<gene>
    <name evidence="2" type="ORF">IT779_04525</name>
</gene>
<evidence type="ECO:0000313" key="2">
    <source>
        <dbReference type="EMBL" id="MBH0775555.1"/>
    </source>
</evidence>
<keyword evidence="3" id="KW-1185">Reference proteome</keyword>
<dbReference type="Pfam" id="PF14065">
    <property type="entry name" value="Pvc16_N"/>
    <property type="match status" value="1"/>
</dbReference>
<proteinExistence type="predicted"/>
<sequence length="276" mass="30130">MSASTAIGMVSTSLRDLLLAEMQLTPAVEVTLLSPDEAGVARRVNLYLYRVDENEYLANGDSTTGPGNQLVPPPLSLNLTYLVTVYAQNDTVLGNVPAHEILGEVMRVLRQHSPIPRAHLHAGLRDAGERLQMVCRKPDPEELSRIWSTFAKPYRLSVLYQVSCVQLDLPRTPPEFVPKRIRRVGVPAVTTVVAPPVIDDMTPVRGLAGTTVTFSGRHLAGRLISVAVAGRVLLDRHDAADTLPVPLPDDLSEGTYEIRAAVSPELVRTFLFEVTS</sequence>
<evidence type="ECO:0000313" key="3">
    <source>
        <dbReference type="Proteomes" id="UP000655751"/>
    </source>
</evidence>
<comment type="caution">
    <text evidence="2">The sequence shown here is derived from an EMBL/GenBank/DDBJ whole genome shotgun (WGS) entry which is preliminary data.</text>
</comment>
<dbReference type="EMBL" id="JADMLG010000002">
    <property type="protein sequence ID" value="MBH0775555.1"/>
    <property type="molecule type" value="Genomic_DNA"/>
</dbReference>
<protein>
    <submittedName>
        <fullName evidence="2">DUF4255 domain-containing protein</fullName>
    </submittedName>
</protein>
<reference evidence="2" key="1">
    <citation type="submission" date="2020-11" db="EMBL/GenBank/DDBJ databases">
        <title>Nocardia NEAU-351.nov., a novel actinomycete isolated from the cow dung.</title>
        <authorList>
            <person name="Zhang X."/>
        </authorList>
    </citation>
    <scope>NUCLEOTIDE SEQUENCE</scope>
    <source>
        <strain evidence="2">NEAU-351</strain>
    </source>
</reference>
<dbReference type="InterPro" id="IPR025351">
    <property type="entry name" value="Pvc16_N"/>
</dbReference>
<dbReference type="AlphaFoldDB" id="A0A931I8Z6"/>
<dbReference type="RefSeq" id="WP_196147920.1">
    <property type="nucleotide sequence ID" value="NZ_JADMLG010000002.1"/>
</dbReference>
<evidence type="ECO:0000259" key="1">
    <source>
        <dbReference type="Pfam" id="PF14065"/>
    </source>
</evidence>
<name>A0A931I8Z6_9NOCA</name>
<organism evidence="2 3">
    <name type="scientific">Nocardia bovistercoris</name>
    <dbReference type="NCBI Taxonomy" id="2785916"/>
    <lineage>
        <taxon>Bacteria</taxon>
        <taxon>Bacillati</taxon>
        <taxon>Actinomycetota</taxon>
        <taxon>Actinomycetes</taxon>
        <taxon>Mycobacteriales</taxon>
        <taxon>Nocardiaceae</taxon>
        <taxon>Nocardia</taxon>
    </lineage>
</organism>
<dbReference type="Proteomes" id="UP000655751">
    <property type="component" value="Unassembled WGS sequence"/>
</dbReference>